<evidence type="ECO:0000313" key="3">
    <source>
        <dbReference type="EnsemblMetazoa" id="XP_014241646.1"/>
    </source>
</evidence>
<sequence>MLSSFYEKFQNVQDHISSSFRELTVGEQPPPDSPDFGNEYQAGRRLLAKYQDDWKWIRSLSEVNSTNARELNHQIQRIYKKTEATKTVFNRLEKELSRLDEMIISTESVVNNIGQLRLQAESIEKSLFALDDKIEAEMTAKRTEREKLKLSLFRQQMLYNLDHVRSQLSSEHDLKVRAKEANDLLLKEKMDKKVEI</sequence>
<dbReference type="PANTHER" id="PTHR16294">
    <property type="entry name" value="DYSTROBREVIN BINDING PROTEIN 1 DYSBINDIN"/>
    <property type="match status" value="1"/>
</dbReference>
<dbReference type="OMA" id="KEICVIM"/>
<evidence type="ECO:0000256" key="2">
    <source>
        <dbReference type="ARBA" id="ARBA00040078"/>
    </source>
</evidence>
<dbReference type="InterPro" id="IPR007531">
    <property type="entry name" value="Dysbindin"/>
</dbReference>
<dbReference type="RefSeq" id="XP_014241646.1">
    <property type="nucleotide sequence ID" value="XM_014386160.2"/>
</dbReference>
<reference evidence="3" key="1">
    <citation type="submission" date="2022-01" db="UniProtKB">
        <authorList>
            <consortium name="EnsemblMetazoa"/>
        </authorList>
    </citation>
    <scope>IDENTIFICATION</scope>
</reference>
<dbReference type="CTD" id="40052"/>
<dbReference type="Proteomes" id="UP000494040">
    <property type="component" value="Unassembled WGS sequence"/>
</dbReference>
<dbReference type="KEGG" id="clec:106662242"/>
<dbReference type="GeneID" id="106662242"/>
<dbReference type="EnsemblMetazoa" id="XM_014386160.2">
    <property type="protein sequence ID" value="XP_014241646.1"/>
    <property type="gene ID" value="LOC106662242"/>
</dbReference>
<comment type="similarity">
    <text evidence="1">Belongs to the dysbindin family.</text>
</comment>
<accession>A0A8I6R9B1</accession>
<protein>
    <recommendedName>
        <fullName evidence="2">Dysbindin domain-containing protein 1</fullName>
    </recommendedName>
</protein>
<evidence type="ECO:0000313" key="4">
    <source>
        <dbReference type="Proteomes" id="UP000494040"/>
    </source>
</evidence>
<dbReference type="GO" id="GO:0005737">
    <property type="term" value="C:cytoplasm"/>
    <property type="evidence" value="ECO:0007669"/>
    <property type="project" value="InterPro"/>
</dbReference>
<name>A0A8I6R9B1_CIMLE</name>
<dbReference type="AlphaFoldDB" id="A0A8I6R9B1"/>
<dbReference type="OrthoDB" id="2445127at2759"/>
<keyword evidence="4" id="KW-1185">Reference proteome</keyword>
<organism evidence="3 4">
    <name type="scientific">Cimex lectularius</name>
    <name type="common">Bed bug</name>
    <name type="synonym">Acanthia lectularia</name>
    <dbReference type="NCBI Taxonomy" id="79782"/>
    <lineage>
        <taxon>Eukaryota</taxon>
        <taxon>Metazoa</taxon>
        <taxon>Ecdysozoa</taxon>
        <taxon>Arthropoda</taxon>
        <taxon>Hexapoda</taxon>
        <taxon>Insecta</taxon>
        <taxon>Pterygota</taxon>
        <taxon>Neoptera</taxon>
        <taxon>Paraneoptera</taxon>
        <taxon>Hemiptera</taxon>
        <taxon>Heteroptera</taxon>
        <taxon>Panheteroptera</taxon>
        <taxon>Cimicomorpha</taxon>
        <taxon>Cimicidae</taxon>
        <taxon>Cimex</taxon>
    </lineage>
</organism>
<dbReference type="PANTHER" id="PTHR16294:SF4">
    <property type="entry name" value="DYSBINDIN DOMAIN-CONTAINING PROTEIN 1"/>
    <property type="match status" value="1"/>
</dbReference>
<evidence type="ECO:0000256" key="1">
    <source>
        <dbReference type="ARBA" id="ARBA00008686"/>
    </source>
</evidence>
<proteinExistence type="inferred from homology"/>